<organism evidence="2 3">
    <name type="scientific">Saccharothrix longispora</name>
    <dbReference type="NCBI Taxonomy" id="33920"/>
    <lineage>
        <taxon>Bacteria</taxon>
        <taxon>Bacillati</taxon>
        <taxon>Actinomycetota</taxon>
        <taxon>Actinomycetes</taxon>
        <taxon>Pseudonocardiales</taxon>
        <taxon>Pseudonocardiaceae</taxon>
        <taxon>Saccharothrix</taxon>
    </lineage>
</organism>
<proteinExistence type="predicted"/>
<sequence length="149" mass="15700">MNFKRTTVMPIGLAFLFAFGLPSAPASAAGPAHAAADRIPVSVDVSARPGAAGSAVGVLDTTCADYRLCVWEHRDYGGAKIALSPGDQGWWEANFPIRSAKNRFGNRAVGFYNANTGERVRCLNPTTNLPGPFPDGTRLVFVGGDGSRC</sequence>
<comment type="caution">
    <text evidence="2">The sequence shown here is derived from an EMBL/GenBank/DDBJ whole genome shotgun (WGS) entry which is preliminary data.</text>
</comment>
<dbReference type="Pfam" id="PF03995">
    <property type="entry name" value="Inhibitor_I36"/>
    <property type="match status" value="1"/>
</dbReference>
<keyword evidence="3" id="KW-1185">Reference proteome</keyword>
<reference evidence="2 3" key="1">
    <citation type="submission" date="2023-07" db="EMBL/GenBank/DDBJ databases">
        <title>Sequencing the genomes of 1000 actinobacteria strains.</title>
        <authorList>
            <person name="Klenk H.-P."/>
        </authorList>
    </citation>
    <scope>NUCLEOTIDE SEQUENCE [LARGE SCALE GENOMIC DNA]</scope>
    <source>
        <strain evidence="2 3">DSM 43749</strain>
    </source>
</reference>
<dbReference type="Proteomes" id="UP001268819">
    <property type="component" value="Unassembled WGS sequence"/>
</dbReference>
<keyword evidence="1" id="KW-0732">Signal</keyword>
<feature type="chain" id="PRO_5045056155" description="Peptidase inhibitor family I36" evidence="1">
    <location>
        <begin position="29"/>
        <end position="149"/>
    </location>
</feature>
<gene>
    <name evidence="2" type="ORF">J2S66_001621</name>
</gene>
<evidence type="ECO:0008006" key="4">
    <source>
        <dbReference type="Google" id="ProtNLM"/>
    </source>
</evidence>
<evidence type="ECO:0000313" key="2">
    <source>
        <dbReference type="EMBL" id="MDR6593237.1"/>
    </source>
</evidence>
<name>A0ABU1PRG1_9PSEU</name>
<evidence type="ECO:0000313" key="3">
    <source>
        <dbReference type="Proteomes" id="UP001268819"/>
    </source>
</evidence>
<accession>A0ABU1PRG1</accession>
<protein>
    <recommendedName>
        <fullName evidence="4">Peptidase inhibitor family I36</fullName>
    </recommendedName>
</protein>
<dbReference type="Gene3D" id="2.60.20.10">
    <property type="entry name" value="Crystallins"/>
    <property type="match status" value="1"/>
</dbReference>
<evidence type="ECO:0000256" key="1">
    <source>
        <dbReference type="SAM" id="SignalP"/>
    </source>
</evidence>
<feature type="signal peptide" evidence="1">
    <location>
        <begin position="1"/>
        <end position="28"/>
    </location>
</feature>
<dbReference type="RefSeq" id="WP_310305753.1">
    <property type="nucleotide sequence ID" value="NZ_BAAAXB010000001.1"/>
</dbReference>
<dbReference type="EMBL" id="JAVDSG010000001">
    <property type="protein sequence ID" value="MDR6593237.1"/>
    <property type="molecule type" value="Genomic_DNA"/>
</dbReference>